<dbReference type="Gene3D" id="1.10.1580.10">
    <property type="match status" value="1"/>
</dbReference>
<dbReference type="Pfam" id="PF01926">
    <property type="entry name" value="MMR_HSR1"/>
    <property type="match status" value="1"/>
</dbReference>
<comment type="function">
    <text evidence="9">Essential protein that is required for a late step of 50S ribosomal subunit assembly. Has GTPase activity that is stimulated by interaction with the immature 50S ribosome subunit. Binds to the 23S rRNA. Required for the association of ribosomal proteins rplP and rpmA with the large subunit.</text>
</comment>
<evidence type="ECO:0000313" key="14">
    <source>
        <dbReference type="EMBL" id="GGK04062.1"/>
    </source>
</evidence>
<dbReference type="InterPro" id="IPR016478">
    <property type="entry name" value="GTPase_MTG1"/>
</dbReference>
<evidence type="ECO:0000256" key="10">
    <source>
        <dbReference type="ARBA" id="ARBA00025856"/>
    </source>
</evidence>
<dbReference type="GO" id="GO:0005525">
    <property type="term" value="F:GTP binding"/>
    <property type="evidence" value="ECO:0007669"/>
    <property type="project" value="UniProtKB-KW"/>
</dbReference>
<comment type="subunit">
    <text evidence="10">Interacts with ctc. Interacts with the immature 50S ribosome subunit. 2 molecules of rbgA bind to one 50S subunit.</text>
</comment>
<dbReference type="GO" id="GO:0005737">
    <property type="term" value="C:cytoplasm"/>
    <property type="evidence" value="ECO:0007669"/>
    <property type="project" value="UniProtKB-SubCell"/>
</dbReference>
<evidence type="ECO:0000256" key="1">
    <source>
        <dbReference type="ARBA" id="ARBA00004496"/>
    </source>
</evidence>
<dbReference type="GO" id="GO:0042254">
    <property type="term" value="P:ribosome biogenesis"/>
    <property type="evidence" value="ECO:0007669"/>
    <property type="project" value="UniProtKB-KW"/>
</dbReference>
<evidence type="ECO:0000256" key="4">
    <source>
        <dbReference type="ARBA" id="ARBA00022517"/>
    </source>
</evidence>
<dbReference type="PIRSF" id="PIRSF006230">
    <property type="entry name" value="MG442"/>
    <property type="match status" value="1"/>
</dbReference>
<dbReference type="InterPro" id="IPR023179">
    <property type="entry name" value="GTP-bd_ortho_bundle_sf"/>
</dbReference>
<keyword evidence="15" id="KW-1185">Reference proteome</keyword>
<sequence length="291" mass="32202">MTIQWFPGHMAKARRQIEERLKVIDVVVELVDARVPASSRNPMIDEIVGAKPHLLLLNKADLADPRATAAWIDWFAARGVSALPIDAQSGKGVERIAARCRELARPVLERRAQKGMAVRAVRVMILGIPNVGKSTLINRLAGRAAARVGDRPAVTKAQQWVRVGRELELLDTPGILWPKFDDPEVGLKLAATGAIKDEILPLYDVALFAVGYLMAHYPERLRERYKLADWPIDPGAMLERIGRARGLLVSGGVIDVDKAAEVFLRDLRAGRLGPLTFDWPPEEAEERNDSP</sequence>
<keyword evidence="3 11" id="KW-0963">Cytoplasm</keyword>
<comment type="caution">
    <text evidence="14">The sequence shown here is derived from an EMBL/GenBank/DDBJ whole genome shotgun (WGS) entry which is preliminary data.</text>
</comment>
<dbReference type="Proteomes" id="UP000637720">
    <property type="component" value="Unassembled WGS sequence"/>
</dbReference>
<dbReference type="Gene3D" id="3.40.50.300">
    <property type="entry name" value="P-loop containing nucleotide triphosphate hydrolases"/>
    <property type="match status" value="1"/>
</dbReference>
<name>A0A8J3FC34_9BACI</name>
<comment type="subcellular location">
    <subcellularLocation>
        <location evidence="1 11">Cytoplasm</location>
    </subcellularLocation>
</comment>
<evidence type="ECO:0000256" key="12">
    <source>
        <dbReference type="PIRSR" id="PIRSR006230-1"/>
    </source>
</evidence>
<dbReference type="AlphaFoldDB" id="A0A8J3FC34"/>
<dbReference type="CDD" id="cd01856">
    <property type="entry name" value="YlqF"/>
    <property type="match status" value="1"/>
</dbReference>
<comment type="similarity">
    <text evidence="11">Belongs to the TRAFAC class YlqF/YawG GTPase family. MTG1 subfamily.</text>
</comment>
<reference evidence="14" key="1">
    <citation type="journal article" date="2014" name="Int. J. Syst. Evol. Microbiol.">
        <title>Complete genome sequence of Corynebacterium casei LMG S-19264T (=DSM 44701T), isolated from a smear-ripened cheese.</title>
        <authorList>
            <consortium name="US DOE Joint Genome Institute (JGI-PGF)"/>
            <person name="Walter F."/>
            <person name="Albersmeier A."/>
            <person name="Kalinowski J."/>
            <person name="Ruckert C."/>
        </authorList>
    </citation>
    <scope>NUCLEOTIDE SEQUENCE</scope>
    <source>
        <strain evidence="14">JCM 14719</strain>
    </source>
</reference>
<dbReference type="GO" id="GO:0006412">
    <property type="term" value="P:translation"/>
    <property type="evidence" value="ECO:0007669"/>
    <property type="project" value="TreeGrafter"/>
</dbReference>
<dbReference type="GO" id="GO:0003924">
    <property type="term" value="F:GTPase activity"/>
    <property type="evidence" value="ECO:0007669"/>
    <property type="project" value="TreeGrafter"/>
</dbReference>
<feature type="domain" description="CP-type G" evidence="13">
    <location>
        <begin position="14"/>
        <end position="178"/>
    </location>
</feature>
<dbReference type="PANTHER" id="PTHR45782:SF4">
    <property type="entry name" value="MITOCHONDRIAL RIBOSOME-ASSOCIATED GTPASE 1"/>
    <property type="match status" value="1"/>
</dbReference>
<protein>
    <recommendedName>
        <fullName evidence="2 11">Ribosome biogenesis GTPase A</fullName>
    </recommendedName>
</protein>
<dbReference type="FunFam" id="3.40.50.300:FF:000590">
    <property type="entry name" value="Ribosome biogenesis GTPase A"/>
    <property type="match status" value="1"/>
</dbReference>
<dbReference type="InterPro" id="IPR019991">
    <property type="entry name" value="GTP-bd_ribosome_bgen"/>
</dbReference>
<dbReference type="InterPro" id="IPR027417">
    <property type="entry name" value="P-loop_NTPase"/>
</dbReference>
<evidence type="ECO:0000259" key="13">
    <source>
        <dbReference type="PROSITE" id="PS51721"/>
    </source>
</evidence>
<dbReference type="PANTHER" id="PTHR45782">
    <property type="entry name" value="MITOCHONDRIAL RIBOSOME-ASSOCIATED GTPASE 1"/>
    <property type="match status" value="1"/>
</dbReference>
<keyword evidence="6" id="KW-0378">Hydrolase</keyword>
<evidence type="ECO:0000313" key="15">
    <source>
        <dbReference type="Proteomes" id="UP000637720"/>
    </source>
</evidence>
<evidence type="ECO:0000256" key="6">
    <source>
        <dbReference type="ARBA" id="ARBA00022801"/>
    </source>
</evidence>
<evidence type="ECO:0000256" key="11">
    <source>
        <dbReference type="PIRNR" id="PIRNR006230"/>
    </source>
</evidence>
<evidence type="ECO:0000256" key="9">
    <source>
        <dbReference type="ARBA" id="ARBA00025021"/>
    </source>
</evidence>
<feature type="binding site" evidence="12">
    <location>
        <begin position="58"/>
        <end position="61"/>
    </location>
    <ligand>
        <name>GTP</name>
        <dbReference type="ChEBI" id="CHEBI:37565"/>
    </ligand>
</feature>
<keyword evidence="5 11" id="KW-0547">Nucleotide-binding</keyword>
<dbReference type="InterPro" id="IPR006073">
    <property type="entry name" value="GTP-bd"/>
</dbReference>
<accession>A0A8J3FC34</accession>
<dbReference type="FunFam" id="1.10.1580.10:FF:000003">
    <property type="entry name" value="Ribosome biogenesis GTPase A"/>
    <property type="match status" value="1"/>
</dbReference>
<dbReference type="RefSeq" id="WP_188817696.1">
    <property type="nucleotide sequence ID" value="NZ_BMOF01000039.1"/>
</dbReference>
<dbReference type="InterPro" id="IPR030378">
    <property type="entry name" value="G_CP_dom"/>
</dbReference>
<gene>
    <name evidence="14" type="ORF">GCM10007043_17690</name>
</gene>
<dbReference type="EMBL" id="BMOF01000039">
    <property type="protein sequence ID" value="GGK04062.1"/>
    <property type="molecule type" value="Genomic_DNA"/>
</dbReference>
<evidence type="ECO:0000256" key="8">
    <source>
        <dbReference type="ARBA" id="ARBA00023134"/>
    </source>
</evidence>
<comment type="function">
    <text evidence="11">Required for a late step of 50S ribosomal subunit assembly. Has GTPase activity.</text>
</comment>
<evidence type="ECO:0000256" key="3">
    <source>
        <dbReference type="ARBA" id="ARBA00022490"/>
    </source>
</evidence>
<evidence type="ECO:0000256" key="5">
    <source>
        <dbReference type="ARBA" id="ARBA00022741"/>
    </source>
</evidence>
<evidence type="ECO:0000256" key="2">
    <source>
        <dbReference type="ARBA" id="ARBA00014898"/>
    </source>
</evidence>
<dbReference type="NCBIfam" id="TIGR03596">
    <property type="entry name" value="GTPase_YlqF"/>
    <property type="match status" value="1"/>
</dbReference>
<dbReference type="SUPFAM" id="SSF52540">
    <property type="entry name" value="P-loop containing nucleoside triphosphate hydrolases"/>
    <property type="match status" value="1"/>
</dbReference>
<dbReference type="PROSITE" id="PS51721">
    <property type="entry name" value="G_CP"/>
    <property type="match status" value="1"/>
</dbReference>
<dbReference type="GO" id="GO:0003723">
    <property type="term" value="F:RNA binding"/>
    <property type="evidence" value="ECO:0007669"/>
    <property type="project" value="UniProtKB-KW"/>
</dbReference>
<evidence type="ECO:0000256" key="7">
    <source>
        <dbReference type="ARBA" id="ARBA00022884"/>
    </source>
</evidence>
<keyword evidence="7" id="KW-0694">RNA-binding</keyword>
<keyword evidence="8 11" id="KW-0342">GTP-binding</keyword>
<keyword evidence="4" id="KW-0690">Ribosome biogenesis</keyword>
<proteinExistence type="inferred from homology"/>
<organism evidence="14 15">
    <name type="scientific">Calditerricola satsumensis</name>
    <dbReference type="NCBI Taxonomy" id="373054"/>
    <lineage>
        <taxon>Bacteria</taxon>
        <taxon>Bacillati</taxon>
        <taxon>Bacillota</taxon>
        <taxon>Bacilli</taxon>
        <taxon>Bacillales</taxon>
        <taxon>Bacillaceae</taxon>
        <taxon>Calditerricola</taxon>
    </lineage>
</organism>
<feature type="binding site" evidence="12">
    <location>
        <begin position="130"/>
        <end position="135"/>
    </location>
    <ligand>
        <name>GTP</name>
        <dbReference type="ChEBI" id="CHEBI:37565"/>
    </ligand>
</feature>
<feature type="binding site" evidence="12">
    <location>
        <position position="174"/>
    </location>
    <ligand>
        <name>GTP</name>
        <dbReference type="ChEBI" id="CHEBI:37565"/>
    </ligand>
</feature>
<reference evidence="14" key="2">
    <citation type="submission" date="2020-09" db="EMBL/GenBank/DDBJ databases">
        <authorList>
            <person name="Sun Q."/>
            <person name="Ohkuma M."/>
        </authorList>
    </citation>
    <scope>NUCLEOTIDE SEQUENCE</scope>
    <source>
        <strain evidence="14">JCM 14719</strain>
    </source>
</reference>